<feature type="transmembrane region" description="Helical" evidence="1">
    <location>
        <begin position="12"/>
        <end position="32"/>
    </location>
</feature>
<organism evidence="2 3">
    <name type="scientific">Kalanchoe fedtschenkoi</name>
    <name type="common">Lavender scallops</name>
    <name type="synonym">South American air plant</name>
    <dbReference type="NCBI Taxonomy" id="63787"/>
    <lineage>
        <taxon>Eukaryota</taxon>
        <taxon>Viridiplantae</taxon>
        <taxon>Streptophyta</taxon>
        <taxon>Embryophyta</taxon>
        <taxon>Tracheophyta</taxon>
        <taxon>Spermatophyta</taxon>
        <taxon>Magnoliopsida</taxon>
        <taxon>eudicotyledons</taxon>
        <taxon>Gunneridae</taxon>
        <taxon>Pentapetalae</taxon>
        <taxon>Saxifragales</taxon>
        <taxon>Crassulaceae</taxon>
        <taxon>Kalanchoe</taxon>
    </lineage>
</organism>
<sequence length="112" mass="13124">MIFGFWNDFLFHSFFLIAFSLQLCFLSGFAFYSSTFVPDLDLDHRSRMEEARVESGLEERELSEELARIQETIAAPPMLKLARRATLAVDGEQESSWIQTELKRIDKREGRW</sequence>
<proteinExistence type="predicted"/>
<reference evidence="2" key="1">
    <citation type="submission" date="2021-01" db="UniProtKB">
        <authorList>
            <consortium name="EnsemblPlants"/>
        </authorList>
    </citation>
    <scope>IDENTIFICATION</scope>
</reference>
<keyword evidence="1" id="KW-0812">Transmembrane</keyword>
<dbReference type="Gramene" id="Kaladp0630s0023.1.v1.1">
    <property type="protein sequence ID" value="Kaladp0630s0023.1.v1.1.CDS.1"/>
    <property type="gene ID" value="Kaladp0630s0023.v1.1"/>
</dbReference>
<evidence type="ECO:0000313" key="2">
    <source>
        <dbReference type="EnsemblPlants" id="Kaladp0630s0023.1.v1.1.CDS.1"/>
    </source>
</evidence>
<accession>A0A7N0VEV1</accession>
<dbReference type="EnsemblPlants" id="Kaladp0630s0023.1.v1.1">
    <property type="protein sequence ID" value="Kaladp0630s0023.1.v1.1.CDS.1"/>
    <property type="gene ID" value="Kaladp0630s0023.v1.1"/>
</dbReference>
<keyword evidence="1" id="KW-1133">Transmembrane helix</keyword>
<evidence type="ECO:0000313" key="3">
    <source>
        <dbReference type="Proteomes" id="UP000594263"/>
    </source>
</evidence>
<keyword evidence="3" id="KW-1185">Reference proteome</keyword>
<dbReference type="AlphaFoldDB" id="A0A7N0VEV1"/>
<evidence type="ECO:0000256" key="1">
    <source>
        <dbReference type="SAM" id="Phobius"/>
    </source>
</evidence>
<keyword evidence="1" id="KW-0472">Membrane</keyword>
<protein>
    <submittedName>
        <fullName evidence="2">Uncharacterized protein</fullName>
    </submittedName>
</protein>
<dbReference type="Proteomes" id="UP000594263">
    <property type="component" value="Unplaced"/>
</dbReference>
<name>A0A7N0VEV1_KALFE</name>